<evidence type="ECO:0000259" key="14">
    <source>
        <dbReference type="Pfam" id="PF02096"/>
    </source>
</evidence>
<keyword evidence="5 13" id="KW-1003">Cell membrane</keyword>
<evidence type="ECO:0000256" key="12">
    <source>
        <dbReference type="ARBA" id="ARBA00033342"/>
    </source>
</evidence>
<keyword evidence="7 13" id="KW-0653">Protein transport</keyword>
<feature type="transmembrane region" description="Helical" evidence="13">
    <location>
        <begin position="365"/>
        <end position="385"/>
    </location>
</feature>
<proteinExistence type="inferred from homology"/>
<dbReference type="InterPro" id="IPR028053">
    <property type="entry name" value="Membr_insert_YidC_N"/>
</dbReference>
<evidence type="ECO:0000256" key="2">
    <source>
        <dbReference type="ARBA" id="ARBA00010527"/>
    </source>
</evidence>
<dbReference type="NCBIfam" id="TIGR03592">
    <property type="entry name" value="yidC_oxa1_cterm"/>
    <property type="match status" value="1"/>
</dbReference>
<comment type="subcellular location">
    <subcellularLocation>
        <location evidence="1">Cell inner membrane</location>
        <topology evidence="1">Multi-pass membrane protein</topology>
    </subcellularLocation>
    <subcellularLocation>
        <location evidence="13">Cell membrane</location>
        <topology evidence="13">Multi-pass membrane protein</topology>
    </subcellularLocation>
</comment>
<evidence type="ECO:0000256" key="11">
    <source>
        <dbReference type="ARBA" id="ARBA00033245"/>
    </source>
</evidence>
<evidence type="ECO:0000256" key="4">
    <source>
        <dbReference type="ARBA" id="ARBA00022448"/>
    </source>
</evidence>
<comment type="subunit">
    <text evidence="13">Interacts with the Sec translocase complex via SecD. Specifically interacts with transmembrane segments of nascent integral membrane proteins during membrane integration.</text>
</comment>
<dbReference type="InterPro" id="IPR028055">
    <property type="entry name" value="YidC/Oxa/ALB_C"/>
</dbReference>
<dbReference type="Pfam" id="PF02096">
    <property type="entry name" value="60KD_IMP"/>
    <property type="match status" value="1"/>
</dbReference>
<dbReference type="CDD" id="cd20070">
    <property type="entry name" value="5TM_YidC_Alb3"/>
    <property type="match status" value="1"/>
</dbReference>
<dbReference type="EMBL" id="JAXAFO010000007">
    <property type="protein sequence ID" value="MDX6848876.1"/>
    <property type="molecule type" value="Genomic_DNA"/>
</dbReference>
<evidence type="ECO:0000313" key="16">
    <source>
        <dbReference type="EMBL" id="MDX6848876.1"/>
    </source>
</evidence>
<dbReference type="InterPro" id="IPR038221">
    <property type="entry name" value="YidC_periplasmic_sf"/>
</dbReference>
<dbReference type="HAMAP" id="MF_01810">
    <property type="entry name" value="YidC_type1"/>
    <property type="match status" value="1"/>
</dbReference>
<evidence type="ECO:0000256" key="7">
    <source>
        <dbReference type="ARBA" id="ARBA00022927"/>
    </source>
</evidence>
<name>A0ABU4RXK2_9GAMM</name>
<dbReference type="PANTHER" id="PTHR12428">
    <property type="entry name" value="OXA1"/>
    <property type="match status" value="1"/>
</dbReference>
<dbReference type="NCBIfam" id="NF002352">
    <property type="entry name" value="PRK01318.1-3"/>
    <property type="match status" value="1"/>
</dbReference>
<evidence type="ECO:0000256" key="6">
    <source>
        <dbReference type="ARBA" id="ARBA00022692"/>
    </source>
</evidence>
<comment type="similarity">
    <text evidence="2 13">Belongs to the OXA1/ALB3/YidC family. Type 1 subfamily.</text>
</comment>
<evidence type="ECO:0000256" key="9">
    <source>
        <dbReference type="ARBA" id="ARBA00023136"/>
    </source>
</evidence>
<feature type="domain" description="Membrane insertase YidC N-terminal" evidence="15">
    <location>
        <begin position="78"/>
        <end position="353"/>
    </location>
</feature>
<gene>
    <name evidence="13 16" type="primary">yidC</name>
    <name evidence="16" type="ORF">SCD92_05855</name>
</gene>
<dbReference type="Proteomes" id="UP001273505">
    <property type="component" value="Unassembled WGS sequence"/>
</dbReference>
<feature type="domain" description="Membrane insertase YidC/Oxa/ALB C-terminal" evidence="14">
    <location>
        <begin position="365"/>
        <end position="542"/>
    </location>
</feature>
<accession>A0ABU4RXK2</accession>
<evidence type="ECO:0000256" key="10">
    <source>
        <dbReference type="ARBA" id="ARBA00023186"/>
    </source>
</evidence>
<dbReference type="InterPro" id="IPR047196">
    <property type="entry name" value="YidC_ALB_C"/>
</dbReference>
<evidence type="ECO:0000256" key="1">
    <source>
        <dbReference type="ARBA" id="ARBA00004429"/>
    </source>
</evidence>
<evidence type="ECO:0000256" key="8">
    <source>
        <dbReference type="ARBA" id="ARBA00022989"/>
    </source>
</evidence>
<keyword evidence="8 13" id="KW-1133">Transmembrane helix</keyword>
<dbReference type="PRINTS" id="PR00701">
    <property type="entry name" value="60KDINNERMP"/>
</dbReference>
<dbReference type="PRINTS" id="PR01900">
    <property type="entry name" value="YIDCPROTEIN"/>
</dbReference>
<feature type="transmembrane region" description="Helical" evidence="13">
    <location>
        <begin position="470"/>
        <end position="488"/>
    </location>
</feature>
<dbReference type="NCBIfam" id="NF002353">
    <property type="entry name" value="PRK01318.1-4"/>
    <property type="match status" value="1"/>
</dbReference>
<evidence type="ECO:0000256" key="13">
    <source>
        <dbReference type="HAMAP-Rule" id="MF_01810"/>
    </source>
</evidence>
<feature type="transmembrane region" description="Helical" evidence="13">
    <location>
        <begin position="509"/>
        <end position="528"/>
    </location>
</feature>
<dbReference type="InterPro" id="IPR001708">
    <property type="entry name" value="YidC/ALB3/OXA1/COX18"/>
</dbReference>
<keyword evidence="10 13" id="KW-0143">Chaperone</keyword>
<keyword evidence="17" id="KW-1185">Reference proteome</keyword>
<dbReference type="PANTHER" id="PTHR12428:SF65">
    <property type="entry name" value="CYTOCHROME C OXIDASE ASSEMBLY PROTEIN COX18, MITOCHONDRIAL"/>
    <property type="match status" value="1"/>
</dbReference>
<feature type="transmembrane region" description="Helical" evidence="13">
    <location>
        <begin position="430"/>
        <end position="450"/>
    </location>
</feature>
<dbReference type="RefSeq" id="WP_302723856.1">
    <property type="nucleotide sequence ID" value="NZ_JAULRU010000705.1"/>
</dbReference>
<comment type="caution">
    <text evidence="16">The sequence shown here is derived from an EMBL/GenBank/DDBJ whole genome shotgun (WGS) entry which is preliminary data.</text>
</comment>
<evidence type="ECO:0000313" key="17">
    <source>
        <dbReference type="Proteomes" id="UP001273505"/>
    </source>
</evidence>
<dbReference type="NCBIfam" id="TIGR03593">
    <property type="entry name" value="yidC_nterm"/>
    <property type="match status" value="1"/>
</dbReference>
<sequence>MDWQKNLLIAAMVAVIILLVIRWEEFQERQALNTAAVAESQVSSARSDNDVPAVVTNDVPQPDVPGATPAQQATGQLIEVATDSLLVSIDPRGGDIVNVALPKHFAEVDTPDQPFVLVDNSGTKTYTAQSGLVGPNGTDSADGRPLFVSTDYNFQMADGAGSLQVDLTTEQDGVVITKRFTFYRGEYRVEVNYLINNASSSTWQAALYGQIKRDSHKPNTANGFGMQPFVGAALTTEDERYKKFSFDDLEDKSFKATVEGGWISMVQHYFISAWIPAQESKNQYYLRQQGNQDIFLMGFTSPLMSVAAGETKTFGAEFYAGPKDTEALEAIAPYLDLTVDYGWLWWMAKPLFSVLKYIHELIGNWGISIIALTIIIKAIFFKLSATSYRSMARMRKLAPKMKDLKERYGDDRQKMSQETMKLYRDEKVNPLGGCLPMLIQMPVFLALYWVLMESVELRHTPFLWMADLSVKDPIFILPLLMGFTMWLTMRLNPEPPDPMQAKIMKMMPVVFTFMFLWFPAGLVLYWVTNNTLSFLQQMIITRQIEKSESASA</sequence>
<organism evidence="16 17">
    <name type="scientific">Gilvimarinus gilvus</name>
    <dbReference type="NCBI Taxonomy" id="3058038"/>
    <lineage>
        <taxon>Bacteria</taxon>
        <taxon>Pseudomonadati</taxon>
        <taxon>Pseudomonadota</taxon>
        <taxon>Gammaproteobacteria</taxon>
        <taxon>Cellvibrionales</taxon>
        <taxon>Cellvibrionaceae</taxon>
        <taxon>Gilvimarinus</taxon>
    </lineage>
</organism>
<comment type="function">
    <text evidence="13">Required for the insertion and/or proper folding and/or complex formation of integral membrane proteins into the membrane. Involved in integration of membrane proteins that insert both dependently and independently of the Sec translocase complex, as well as at least some lipoproteins. Aids folding of multispanning membrane proteins.</text>
</comment>
<dbReference type="CDD" id="cd19961">
    <property type="entry name" value="EcYidC-like_peri"/>
    <property type="match status" value="1"/>
</dbReference>
<protein>
    <recommendedName>
        <fullName evidence="3 13">Membrane protein insertase YidC</fullName>
    </recommendedName>
    <alternativeName>
        <fullName evidence="12 13">Foldase YidC</fullName>
    </alternativeName>
    <alternativeName>
        <fullName evidence="11 13">Membrane integrase YidC</fullName>
    </alternativeName>
    <alternativeName>
        <fullName evidence="13">Membrane protein YidC</fullName>
    </alternativeName>
</protein>
<dbReference type="InterPro" id="IPR019998">
    <property type="entry name" value="Membr_insert_YidC"/>
</dbReference>
<reference evidence="16 17" key="1">
    <citation type="submission" date="2023-11" db="EMBL/GenBank/DDBJ databases">
        <title>Gilvimarinus fulvus sp. nov., isolated from the surface of Kelp.</title>
        <authorList>
            <person name="Sun Y.Y."/>
            <person name="Gong Y."/>
            <person name="Du Z.J."/>
        </authorList>
    </citation>
    <scope>NUCLEOTIDE SEQUENCE [LARGE SCALE GENOMIC DNA]</scope>
    <source>
        <strain evidence="16 17">SDUM040013</strain>
    </source>
</reference>
<dbReference type="Gene3D" id="2.70.98.90">
    <property type="match status" value="1"/>
</dbReference>
<evidence type="ECO:0000259" key="15">
    <source>
        <dbReference type="Pfam" id="PF14849"/>
    </source>
</evidence>
<evidence type="ECO:0000256" key="5">
    <source>
        <dbReference type="ARBA" id="ARBA00022475"/>
    </source>
</evidence>
<keyword evidence="4 13" id="KW-0813">Transport</keyword>
<dbReference type="Pfam" id="PF14849">
    <property type="entry name" value="YidC_periplas"/>
    <property type="match status" value="1"/>
</dbReference>
<keyword evidence="6 13" id="KW-0812">Transmembrane</keyword>
<evidence type="ECO:0000256" key="3">
    <source>
        <dbReference type="ARBA" id="ARBA00015325"/>
    </source>
</evidence>
<keyword evidence="9 13" id="KW-0472">Membrane</keyword>